<organism evidence="2 4">
    <name type="scientific">Pelosinus propionicus DSM 13327</name>
    <dbReference type="NCBI Taxonomy" id="1123291"/>
    <lineage>
        <taxon>Bacteria</taxon>
        <taxon>Bacillati</taxon>
        <taxon>Bacillota</taxon>
        <taxon>Negativicutes</taxon>
        <taxon>Selenomonadales</taxon>
        <taxon>Sporomusaceae</taxon>
        <taxon>Pelosinus</taxon>
    </lineage>
</organism>
<dbReference type="RefSeq" id="WP_090935191.1">
    <property type="nucleotide sequence ID" value="NZ_FOTS01000012.1"/>
</dbReference>
<name>A0A1I4JGJ4_9FIRM</name>
<dbReference type="Pfam" id="PF01381">
    <property type="entry name" value="HTH_3"/>
    <property type="match status" value="1"/>
</dbReference>
<dbReference type="EMBL" id="FOTS01000012">
    <property type="protein sequence ID" value="SFL65644.1"/>
    <property type="molecule type" value="Genomic_DNA"/>
</dbReference>
<dbReference type="SMART" id="SM00530">
    <property type="entry name" value="HTH_XRE"/>
    <property type="match status" value="1"/>
</dbReference>
<dbReference type="EMBL" id="FOTS01000060">
    <property type="protein sequence ID" value="SFM24496.1"/>
    <property type="molecule type" value="Genomic_DNA"/>
</dbReference>
<reference evidence="4" key="2">
    <citation type="submission" date="2016-10" db="EMBL/GenBank/DDBJ databases">
        <authorList>
            <person name="Varghese N."/>
            <person name="Submissions S."/>
        </authorList>
    </citation>
    <scope>NUCLEOTIDE SEQUENCE [LARGE SCALE GENOMIC DNA]</scope>
    <source>
        <strain evidence="4">DSM 13327</strain>
    </source>
</reference>
<gene>
    <name evidence="2" type="ORF">SAMN04490355_101270</name>
    <name evidence="3" type="ORF">SAMN04490355_106010</name>
</gene>
<dbReference type="InterPro" id="IPR010982">
    <property type="entry name" value="Lambda_DNA-bd_dom_sf"/>
</dbReference>
<evidence type="ECO:0000313" key="4">
    <source>
        <dbReference type="Proteomes" id="UP000199520"/>
    </source>
</evidence>
<dbReference type="CDD" id="cd00093">
    <property type="entry name" value="HTH_XRE"/>
    <property type="match status" value="1"/>
</dbReference>
<accession>A0A1I4JGJ4</accession>
<keyword evidence="4" id="KW-1185">Reference proteome</keyword>
<evidence type="ECO:0000313" key="3">
    <source>
        <dbReference type="EMBL" id="SFM24496.1"/>
    </source>
</evidence>
<dbReference type="Proteomes" id="UP000199520">
    <property type="component" value="Unassembled WGS sequence"/>
</dbReference>
<reference evidence="2" key="1">
    <citation type="submission" date="2016-10" db="EMBL/GenBank/DDBJ databases">
        <authorList>
            <person name="de Groot N.N."/>
        </authorList>
    </citation>
    <scope>NUCLEOTIDE SEQUENCE [LARGE SCALE GENOMIC DNA]</scope>
    <source>
        <strain evidence="2">DSM 13327</strain>
    </source>
</reference>
<dbReference type="SUPFAM" id="SSF47413">
    <property type="entry name" value="lambda repressor-like DNA-binding domains"/>
    <property type="match status" value="1"/>
</dbReference>
<dbReference type="InterPro" id="IPR001387">
    <property type="entry name" value="Cro/C1-type_HTH"/>
</dbReference>
<dbReference type="AlphaFoldDB" id="A0A1I4JGJ4"/>
<evidence type="ECO:0000259" key="1">
    <source>
        <dbReference type="PROSITE" id="PS50943"/>
    </source>
</evidence>
<sequence length="63" mass="7342">MKPVLSKLKLKRLLMCKTQQEVADNISISRSYLAAIENNRERMTGELLKKFTSYYNCQSTELI</sequence>
<dbReference type="GO" id="GO:0003677">
    <property type="term" value="F:DNA binding"/>
    <property type="evidence" value="ECO:0007669"/>
    <property type="project" value="InterPro"/>
</dbReference>
<dbReference type="PROSITE" id="PS50943">
    <property type="entry name" value="HTH_CROC1"/>
    <property type="match status" value="1"/>
</dbReference>
<proteinExistence type="predicted"/>
<dbReference type="STRING" id="1123291.SAMN04490355_101270"/>
<feature type="domain" description="HTH cro/C1-type" evidence="1">
    <location>
        <begin position="8"/>
        <end position="62"/>
    </location>
</feature>
<dbReference type="Gene3D" id="1.10.260.40">
    <property type="entry name" value="lambda repressor-like DNA-binding domains"/>
    <property type="match status" value="1"/>
</dbReference>
<protein>
    <submittedName>
        <fullName evidence="2">Helix-turn-helix</fullName>
    </submittedName>
</protein>
<dbReference type="OrthoDB" id="3035529at2"/>
<evidence type="ECO:0000313" key="2">
    <source>
        <dbReference type="EMBL" id="SFL65644.1"/>
    </source>
</evidence>